<gene>
    <name evidence="1" type="ORF">AVEN_152094_1</name>
</gene>
<name>A0A4Y2WLI3_ARAVE</name>
<dbReference type="OrthoDB" id="6409943at2759"/>
<dbReference type="Proteomes" id="UP000499080">
    <property type="component" value="Unassembled WGS sequence"/>
</dbReference>
<protein>
    <submittedName>
        <fullName evidence="1">Uncharacterized protein</fullName>
    </submittedName>
</protein>
<evidence type="ECO:0000313" key="2">
    <source>
        <dbReference type="Proteomes" id="UP000499080"/>
    </source>
</evidence>
<keyword evidence="2" id="KW-1185">Reference proteome</keyword>
<comment type="caution">
    <text evidence="1">The sequence shown here is derived from an EMBL/GenBank/DDBJ whole genome shotgun (WGS) entry which is preliminary data.</text>
</comment>
<organism evidence="1 2">
    <name type="scientific">Araneus ventricosus</name>
    <name type="common">Orbweaver spider</name>
    <name type="synonym">Epeira ventricosa</name>
    <dbReference type="NCBI Taxonomy" id="182803"/>
    <lineage>
        <taxon>Eukaryota</taxon>
        <taxon>Metazoa</taxon>
        <taxon>Ecdysozoa</taxon>
        <taxon>Arthropoda</taxon>
        <taxon>Chelicerata</taxon>
        <taxon>Arachnida</taxon>
        <taxon>Araneae</taxon>
        <taxon>Araneomorphae</taxon>
        <taxon>Entelegynae</taxon>
        <taxon>Araneoidea</taxon>
        <taxon>Araneidae</taxon>
        <taxon>Araneus</taxon>
    </lineage>
</organism>
<reference evidence="1 2" key="1">
    <citation type="journal article" date="2019" name="Sci. Rep.">
        <title>Orb-weaving spider Araneus ventricosus genome elucidates the spidroin gene catalogue.</title>
        <authorList>
            <person name="Kono N."/>
            <person name="Nakamura H."/>
            <person name="Ohtoshi R."/>
            <person name="Moran D.A.P."/>
            <person name="Shinohara A."/>
            <person name="Yoshida Y."/>
            <person name="Fujiwara M."/>
            <person name="Mori M."/>
            <person name="Tomita M."/>
            <person name="Arakawa K."/>
        </authorList>
    </citation>
    <scope>NUCLEOTIDE SEQUENCE [LARGE SCALE GENOMIC DNA]</scope>
</reference>
<evidence type="ECO:0000313" key="1">
    <source>
        <dbReference type="EMBL" id="GBO37911.1"/>
    </source>
</evidence>
<accession>A0A4Y2WLI3</accession>
<sequence length="136" mass="15708">MSSRNKHRAAESQADLFDLEYLYGLKKDVMDGCMEVNLIANESVCQTCGVKLVLTERDRSDGYSWVCRKFGVNAHHVRRTVRKDSWFDESKLSIPEILILTYWWAVASHFMQKNYILPVKNFFNASCDLAIPIKLA</sequence>
<proteinExistence type="predicted"/>
<dbReference type="EMBL" id="BGPR01062500">
    <property type="protein sequence ID" value="GBO37911.1"/>
    <property type="molecule type" value="Genomic_DNA"/>
</dbReference>
<dbReference type="AlphaFoldDB" id="A0A4Y2WLI3"/>